<dbReference type="AlphaFoldDB" id="A0AAU3GVL4"/>
<reference evidence="6" key="1">
    <citation type="submission" date="2022-10" db="EMBL/GenBank/DDBJ databases">
        <title>The complete genomes of actinobacterial strains from the NBC collection.</title>
        <authorList>
            <person name="Joergensen T.S."/>
            <person name="Alvarez Arevalo M."/>
            <person name="Sterndorff E.B."/>
            <person name="Faurdal D."/>
            <person name="Vuksanovic O."/>
            <person name="Mourched A.-S."/>
            <person name="Charusanti P."/>
            <person name="Shaw S."/>
            <person name="Blin K."/>
            <person name="Weber T."/>
        </authorList>
    </citation>
    <scope>NUCLEOTIDE SEQUENCE</scope>
    <source>
        <strain evidence="6">NBC_01401</strain>
    </source>
</reference>
<feature type="domain" description="FAD-binding" evidence="5">
    <location>
        <begin position="3"/>
        <end position="332"/>
    </location>
</feature>
<dbReference type="Gene3D" id="3.30.70.2450">
    <property type="match status" value="1"/>
</dbReference>
<evidence type="ECO:0000256" key="3">
    <source>
        <dbReference type="ARBA" id="ARBA00022827"/>
    </source>
</evidence>
<evidence type="ECO:0000256" key="2">
    <source>
        <dbReference type="ARBA" id="ARBA00022630"/>
    </source>
</evidence>
<dbReference type="PRINTS" id="PR00420">
    <property type="entry name" value="RNGMNOXGNASE"/>
</dbReference>
<dbReference type="GO" id="GO:0016709">
    <property type="term" value="F:oxidoreductase activity, acting on paired donors, with incorporation or reduction of molecular oxygen, NAD(P)H as one donor, and incorporation of one atom of oxygen"/>
    <property type="evidence" value="ECO:0007669"/>
    <property type="project" value="UniProtKB-ARBA"/>
</dbReference>
<evidence type="ECO:0000259" key="5">
    <source>
        <dbReference type="Pfam" id="PF01494"/>
    </source>
</evidence>
<dbReference type="InterPro" id="IPR036188">
    <property type="entry name" value="FAD/NAD-bd_sf"/>
</dbReference>
<accession>A0AAU3GVL4</accession>
<proteinExistence type="predicted"/>
<feature type="region of interest" description="Disordered" evidence="4">
    <location>
        <begin position="474"/>
        <end position="501"/>
    </location>
</feature>
<feature type="compositionally biased region" description="Low complexity" evidence="4">
    <location>
        <begin position="474"/>
        <end position="486"/>
    </location>
</feature>
<sequence>MEHVVIAGAGPTGLWLAAELRLAGASVTVLESRHEPDPHSKALTLHPRTLEILSFRGVVDPFLAEGRRIPSGHFGGLDNRMDFGVLDTPYPFTLALPQARTEELLEAHAKASGADLRRGHQVTGLTQDEGGVTLEATGPEGPYTLRAAYVVGCDGTRSTVREAAGIAFPGTDATTWGWLGDVVLDAPPEGAVYAASGPQGGVMVVPMPGGIHRIVGGDPDSNGPEHPGELTLDALRAKVTRIAGTDFGMRDPHWLSRFGNATRQAAAYREGRVLLAGDAAHMHYPAGGVGLNVGLQDATNLGWKLAATLAGTAPDDLLDSYHTERHPVGADLLLSTRAQTALMNAQSPEGQDLRTLLGQLIVTVPEFSRSLAERLSALAVAYPAPAPRHPLTGHRAPNLRLTNGTDLFTLLRTGRHVLLHFTGTPAPPSTPHVITHTAPEPESRPAWSTVRAALIRPDGHIAWASEQPDPAALRADAHAAASATRAGGRGAGMGYGRGKRT</sequence>
<feature type="compositionally biased region" description="Gly residues" evidence="4">
    <location>
        <begin position="487"/>
        <end position="501"/>
    </location>
</feature>
<dbReference type="GO" id="GO:0071949">
    <property type="term" value="F:FAD binding"/>
    <property type="evidence" value="ECO:0007669"/>
    <property type="project" value="InterPro"/>
</dbReference>
<evidence type="ECO:0000313" key="6">
    <source>
        <dbReference type="EMBL" id="WTY97206.1"/>
    </source>
</evidence>
<dbReference type="InterPro" id="IPR050641">
    <property type="entry name" value="RIFMO-like"/>
</dbReference>
<dbReference type="Gene3D" id="3.40.30.120">
    <property type="match status" value="1"/>
</dbReference>
<dbReference type="Pfam" id="PF01494">
    <property type="entry name" value="FAD_binding_3"/>
    <property type="match status" value="1"/>
</dbReference>
<dbReference type="PANTHER" id="PTHR43004">
    <property type="entry name" value="TRK SYSTEM POTASSIUM UPTAKE PROTEIN"/>
    <property type="match status" value="1"/>
</dbReference>
<dbReference type="PANTHER" id="PTHR43004:SF19">
    <property type="entry name" value="BINDING MONOOXYGENASE, PUTATIVE (JCVI)-RELATED"/>
    <property type="match status" value="1"/>
</dbReference>
<keyword evidence="3" id="KW-0274">FAD</keyword>
<dbReference type="SUPFAM" id="SSF51905">
    <property type="entry name" value="FAD/NAD(P)-binding domain"/>
    <property type="match status" value="1"/>
</dbReference>
<dbReference type="InterPro" id="IPR002938">
    <property type="entry name" value="FAD-bd"/>
</dbReference>
<name>A0AAU3GVL4_9ACTN</name>
<keyword evidence="2" id="KW-0285">Flavoprotein</keyword>
<keyword evidence="6" id="KW-0503">Monooxygenase</keyword>
<gene>
    <name evidence="6" type="ORF">OG626_21035</name>
</gene>
<organism evidence="6">
    <name type="scientific">Streptomyces sp. NBC_01401</name>
    <dbReference type="NCBI Taxonomy" id="2903854"/>
    <lineage>
        <taxon>Bacteria</taxon>
        <taxon>Bacillati</taxon>
        <taxon>Actinomycetota</taxon>
        <taxon>Actinomycetes</taxon>
        <taxon>Kitasatosporales</taxon>
        <taxon>Streptomycetaceae</taxon>
        <taxon>Streptomyces</taxon>
    </lineage>
</organism>
<dbReference type="EMBL" id="CP109535">
    <property type="protein sequence ID" value="WTY97206.1"/>
    <property type="molecule type" value="Genomic_DNA"/>
</dbReference>
<evidence type="ECO:0000256" key="4">
    <source>
        <dbReference type="SAM" id="MobiDB-lite"/>
    </source>
</evidence>
<dbReference type="Pfam" id="PF21274">
    <property type="entry name" value="Rng_hyd_C"/>
    <property type="match status" value="1"/>
</dbReference>
<dbReference type="Gene3D" id="3.50.50.60">
    <property type="entry name" value="FAD/NAD(P)-binding domain"/>
    <property type="match status" value="1"/>
</dbReference>
<comment type="cofactor">
    <cofactor evidence="1">
        <name>FAD</name>
        <dbReference type="ChEBI" id="CHEBI:57692"/>
    </cofactor>
</comment>
<protein>
    <submittedName>
        <fullName evidence="6">FAD-dependent monooxygenase</fullName>
    </submittedName>
</protein>
<keyword evidence="6" id="KW-0560">Oxidoreductase</keyword>
<evidence type="ECO:0000256" key="1">
    <source>
        <dbReference type="ARBA" id="ARBA00001974"/>
    </source>
</evidence>